<evidence type="ECO:0000256" key="1">
    <source>
        <dbReference type="SAM" id="MobiDB-lite"/>
    </source>
</evidence>
<dbReference type="InterPro" id="IPR047951">
    <property type="entry name" value="Transpos_ISL3"/>
</dbReference>
<organism evidence="4 5">
    <name type="scientific">Dactylosporangium cerinum</name>
    <dbReference type="NCBI Taxonomy" id="1434730"/>
    <lineage>
        <taxon>Bacteria</taxon>
        <taxon>Bacillati</taxon>
        <taxon>Actinomycetota</taxon>
        <taxon>Actinomycetes</taxon>
        <taxon>Micromonosporales</taxon>
        <taxon>Micromonosporaceae</taxon>
        <taxon>Dactylosporangium</taxon>
    </lineage>
</organism>
<evidence type="ECO:0000259" key="2">
    <source>
        <dbReference type="Pfam" id="PF01610"/>
    </source>
</evidence>
<feature type="domain" description="Transposase IS204/IS1001/IS1096/IS1165 zinc-finger" evidence="3">
    <location>
        <begin position="40"/>
        <end position="83"/>
    </location>
</feature>
<feature type="region of interest" description="Disordered" evidence="1">
    <location>
        <begin position="257"/>
        <end position="286"/>
    </location>
</feature>
<feature type="compositionally biased region" description="Low complexity" evidence="1">
    <location>
        <begin position="257"/>
        <end position="273"/>
    </location>
</feature>
<protein>
    <submittedName>
        <fullName evidence="4">ISL3 family transposase</fullName>
    </submittedName>
</protein>
<dbReference type="Pfam" id="PF01610">
    <property type="entry name" value="DDE_Tnp_ISL3"/>
    <property type="match status" value="2"/>
</dbReference>
<sequence>MSTVELLTVVLPHLDGLRVDRVFAESGVVRIQAESVQGAGVCPDCGTATDRVHSRYQRRISDPAMTGRQVWIQVRVRRFFCPDLDCTRQTFAEQIRGLTVRHSRHSVLARQVLQHIAVAAGGRPGARLAHRLQVTVGRMTLIRLIRRLPIPEVGAPRFVGVDDFALRRGRIYGTVLVDLETHQPIDVLADREAATLTAWLQQHPGVEIICRDRAGSYAEGARTGAPQAIQIADRWHLWHNLVEAVEKVVIRHRHCLPEPAQPEQPTAEPATPASLQAERAETASTTRVRERYAAVQDLVIDKGVARTVAARLLNLNPDTVARYAKASTVEELLTARHRVSKLDPFTAYLDTRWNDGCTDAVRLTQEIRKQGFQGTDRTVRRYLEPLRAAGNPTAKKPTAPKVRHVVSWITRHPDDVTTANRQTLNSIRERCPHLHAAVTHVQRFATILCNLRGAELPQWLAEVEADDLPDLHTYTAGIRRDLDAVTNGLTQPWNSGQVEGTVTKIKAIKRSMFGRANFDLLRRRILLAD</sequence>
<dbReference type="InterPro" id="IPR002560">
    <property type="entry name" value="Transposase_DDE"/>
</dbReference>
<reference evidence="5" key="1">
    <citation type="journal article" date="2019" name="Int. J. Syst. Evol. Microbiol.">
        <title>The Global Catalogue of Microorganisms (GCM) 10K type strain sequencing project: providing services to taxonomists for standard genome sequencing and annotation.</title>
        <authorList>
            <consortium name="The Broad Institute Genomics Platform"/>
            <consortium name="The Broad Institute Genome Sequencing Center for Infectious Disease"/>
            <person name="Wu L."/>
            <person name="Ma J."/>
        </authorList>
    </citation>
    <scope>NUCLEOTIDE SEQUENCE [LARGE SCALE GENOMIC DNA]</scope>
    <source>
        <strain evidence="5">CGMCC 4.7152</strain>
    </source>
</reference>
<gene>
    <name evidence="4" type="ORF">ACFPIJ_64370</name>
</gene>
<evidence type="ECO:0000313" key="5">
    <source>
        <dbReference type="Proteomes" id="UP001595912"/>
    </source>
</evidence>
<proteinExistence type="predicted"/>
<dbReference type="InterPro" id="IPR029261">
    <property type="entry name" value="Transposase_Znf"/>
</dbReference>
<feature type="domain" description="Transposase IS204/IS1001/IS1096/IS1165 DDE" evidence="2">
    <location>
        <begin position="159"/>
        <end position="258"/>
    </location>
</feature>
<accession>A0ABV9WJ09</accession>
<comment type="caution">
    <text evidence="4">The sequence shown here is derived from an EMBL/GenBank/DDBJ whole genome shotgun (WGS) entry which is preliminary data.</text>
</comment>
<feature type="domain" description="Transposase IS204/IS1001/IS1096/IS1165 DDE" evidence="2">
    <location>
        <begin position="395"/>
        <end position="525"/>
    </location>
</feature>
<dbReference type="Pfam" id="PF14690">
    <property type="entry name" value="Zn_ribbon_ISL3"/>
    <property type="match status" value="1"/>
</dbReference>
<dbReference type="Proteomes" id="UP001595912">
    <property type="component" value="Unassembled WGS sequence"/>
</dbReference>
<dbReference type="NCBIfam" id="NF033550">
    <property type="entry name" value="transpos_ISL3"/>
    <property type="match status" value="1"/>
</dbReference>
<dbReference type="EMBL" id="JBHSIU010000139">
    <property type="protein sequence ID" value="MFC5008741.1"/>
    <property type="molecule type" value="Genomic_DNA"/>
</dbReference>
<evidence type="ECO:0000259" key="3">
    <source>
        <dbReference type="Pfam" id="PF14690"/>
    </source>
</evidence>
<dbReference type="RefSeq" id="WP_380129444.1">
    <property type="nucleotide sequence ID" value="NZ_JBHSIU010000139.1"/>
</dbReference>
<dbReference type="PANTHER" id="PTHR33498:SF1">
    <property type="entry name" value="TRANSPOSASE FOR INSERTION SEQUENCE ELEMENT IS1557"/>
    <property type="match status" value="1"/>
</dbReference>
<keyword evidence="5" id="KW-1185">Reference proteome</keyword>
<name>A0ABV9WJ09_9ACTN</name>
<evidence type="ECO:0000313" key="4">
    <source>
        <dbReference type="EMBL" id="MFC5008741.1"/>
    </source>
</evidence>
<dbReference type="PANTHER" id="PTHR33498">
    <property type="entry name" value="TRANSPOSASE FOR INSERTION SEQUENCE ELEMENT IS1557"/>
    <property type="match status" value="1"/>
</dbReference>